<proteinExistence type="predicted"/>
<feature type="region of interest" description="Disordered" evidence="1">
    <location>
        <begin position="117"/>
        <end position="224"/>
    </location>
</feature>
<keyword evidence="3" id="KW-1185">Reference proteome</keyword>
<dbReference type="AlphaFoldDB" id="A0A2G5TEX4"/>
<organism evidence="2 3">
    <name type="scientific">Caenorhabditis nigoni</name>
    <dbReference type="NCBI Taxonomy" id="1611254"/>
    <lineage>
        <taxon>Eukaryota</taxon>
        <taxon>Metazoa</taxon>
        <taxon>Ecdysozoa</taxon>
        <taxon>Nematoda</taxon>
        <taxon>Chromadorea</taxon>
        <taxon>Rhabditida</taxon>
        <taxon>Rhabditina</taxon>
        <taxon>Rhabditomorpha</taxon>
        <taxon>Rhabditoidea</taxon>
        <taxon>Rhabditidae</taxon>
        <taxon>Peloderinae</taxon>
        <taxon>Caenorhabditis</taxon>
    </lineage>
</organism>
<feature type="region of interest" description="Disordered" evidence="1">
    <location>
        <begin position="321"/>
        <end position="343"/>
    </location>
</feature>
<accession>A0A2G5TEX4</accession>
<evidence type="ECO:0000256" key="1">
    <source>
        <dbReference type="SAM" id="MobiDB-lite"/>
    </source>
</evidence>
<reference evidence="3" key="1">
    <citation type="submission" date="2017-10" db="EMBL/GenBank/DDBJ databases">
        <title>Rapid genome shrinkage in a self-fertile nematode reveals novel sperm competition proteins.</title>
        <authorList>
            <person name="Yin D."/>
            <person name="Schwarz E.M."/>
            <person name="Thomas C.G."/>
            <person name="Felde R.L."/>
            <person name="Korf I.F."/>
            <person name="Cutter A.D."/>
            <person name="Schartner C.M."/>
            <person name="Ralston E.J."/>
            <person name="Meyer B.J."/>
            <person name="Haag E.S."/>
        </authorList>
    </citation>
    <scope>NUCLEOTIDE SEQUENCE [LARGE SCALE GENOMIC DNA]</scope>
    <source>
        <strain evidence="3">JU1422</strain>
    </source>
</reference>
<feature type="compositionally biased region" description="Polar residues" evidence="1">
    <location>
        <begin position="169"/>
        <end position="200"/>
    </location>
</feature>
<evidence type="ECO:0000313" key="3">
    <source>
        <dbReference type="Proteomes" id="UP000230233"/>
    </source>
</evidence>
<comment type="caution">
    <text evidence="2">The sequence shown here is derived from an EMBL/GenBank/DDBJ whole genome shotgun (WGS) entry which is preliminary data.</text>
</comment>
<protein>
    <submittedName>
        <fullName evidence="2">Uncharacterized protein</fullName>
    </submittedName>
</protein>
<gene>
    <name evidence="2" type="primary">Cnig_chr_V.g18590</name>
    <name evidence="2" type="ORF">B9Z55_018590</name>
</gene>
<dbReference type="Proteomes" id="UP000230233">
    <property type="component" value="Chromosome V"/>
</dbReference>
<dbReference type="OrthoDB" id="5894128at2759"/>
<sequence length="388" mass="44718">MTTTKRESWIPGVAFSSDGYKSLSMNLPSSSSSSSVPKYQLAPVPLPPQEFDYKQLEYKATKINISSTAHKNVLYTEPKSMDAEDKRMRSVSSSFKTLDIESIRSVGKFHRTMTHKKIQPPVSSFRSDTRSLPKKVTCSGKPTESGSIDPMMQNHSRITEASRRHMDSKGTNFKKQQNPPILRSVSDSSCGKYSVRTQPQSDVSKNSSSSSSARPLLKKSSSMIEARSKKYEEYRKLIKRGQASKYMIDALKNLKKEEEWEKEKESYPKRRRNMERITKKECKTIDNRIRVGPFPQGSVDVQNIADETGIHYEKANRRIKKDERSKLPRAPGQKLQQRKKITKDQQNQLENDYMFHNPDWSSTVGREEYRLANCPDIRRDQIVNFMRR</sequence>
<evidence type="ECO:0000313" key="2">
    <source>
        <dbReference type="EMBL" id="PIC25799.1"/>
    </source>
</evidence>
<dbReference type="EMBL" id="PDUG01000005">
    <property type="protein sequence ID" value="PIC25799.1"/>
    <property type="molecule type" value="Genomic_DNA"/>
</dbReference>
<feature type="compositionally biased region" description="Basic and acidic residues" evidence="1">
    <location>
        <begin position="157"/>
        <end position="168"/>
    </location>
</feature>
<feature type="compositionally biased region" description="Low complexity" evidence="1">
    <location>
        <begin position="201"/>
        <end position="222"/>
    </location>
</feature>
<name>A0A2G5TEX4_9PELO</name>